<keyword evidence="2" id="KW-0964">Secreted</keyword>
<gene>
    <name evidence="3" type="ORF">HNP73_003028</name>
</gene>
<dbReference type="RefSeq" id="WP_184151312.1">
    <property type="nucleotide sequence ID" value="NZ_JACHFM010000003.1"/>
</dbReference>
<dbReference type="PRINTS" id="PR00313">
    <property type="entry name" value="CABNDNGRPT"/>
</dbReference>
<dbReference type="AlphaFoldDB" id="A0A840SVA5"/>
<accession>A0A840SVA5</accession>
<dbReference type="InterPro" id="IPR011049">
    <property type="entry name" value="Serralysin-like_metalloprot_C"/>
</dbReference>
<protein>
    <submittedName>
        <fullName evidence="3">Ca2+-binding RTX toxin-like protein</fullName>
    </submittedName>
</protein>
<dbReference type="InterPro" id="IPR050557">
    <property type="entry name" value="RTX_toxin/Mannuronan_C5-epim"/>
</dbReference>
<proteinExistence type="predicted"/>
<comment type="subcellular location">
    <subcellularLocation>
        <location evidence="1">Secreted</location>
    </subcellularLocation>
</comment>
<evidence type="ECO:0000313" key="3">
    <source>
        <dbReference type="EMBL" id="MBB5223081.1"/>
    </source>
</evidence>
<dbReference type="Pfam" id="PF00353">
    <property type="entry name" value="HemolysinCabind"/>
    <property type="match status" value="5"/>
</dbReference>
<dbReference type="Proteomes" id="UP000549457">
    <property type="component" value="Unassembled WGS sequence"/>
</dbReference>
<dbReference type="GO" id="GO:0005576">
    <property type="term" value="C:extracellular region"/>
    <property type="evidence" value="ECO:0007669"/>
    <property type="project" value="UniProtKB-SubCell"/>
</dbReference>
<comment type="caution">
    <text evidence="3">The sequence shown here is derived from an EMBL/GenBank/DDBJ whole genome shotgun (WGS) entry which is preliminary data.</text>
</comment>
<dbReference type="SUPFAM" id="SSF51120">
    <property type="entry name" value="beta-Roll"/>
    <property type="match status" value="1"/>
</dbReference>
<dbReference type="InterPro" id="IPR001343">
    <property type="entry name" value="Hemolysn_Ca-bd"/>
</dbReference>
<dbReference type="GO" id="GO:0005509">
    <property type="term" value="F:calcium ion binding"/>
    <property type="evidence" value="ECO:0007669"/>
    <property type="project" value="InterPro"/>
</dbReference>
<evidence type="ECO:0000256" key="2">
    <source>
        <dbReference type="ARBA" id="ARBA00022525"/>
    </source>
</evidence>
<dbReference type="EMBL" id="JACHFM010000003">
    <property type="protein sequence ID" value="MBB5223081.1"/>
    <property type="molecule type" value="Genomic_DNA"/>
</dbReference>
<name>A0A840SVA5_9RHOB</name>
<reference evidence="3 4" key="1">
    <citation type="submission" date="2020-08" db="EMBL/GenBank/DDBJ databases">
        <title>Genomic Encyclopedia of Type Strains, Phase IV (KMG-IV): sequencing the most valuable type-strain genomes for metagenomic binning, comparative biology and taxonomic classification.</title>
        <authorList>
            <person name="Goeker M."/>
        </authorList>
    </citation>
    <scope>NUCLEOTIDE SEQUENCE [LARGE SCALE GENOMIC DNA]</scope>
    <source>
        <strain evidence="3 4">DSM 101730</strain>
    </source>
</reference>
<dbReference type="Gene3D" id="2.150.10.10">
    <property type="entry name" value="Serralysin-like metalloprotease, C-terminal"/>
    <property type="match status" value="2"/>
</dbReference>
<evidence type="ECO:0000313" key="4">
    <source>
        <dbReference type="Proteomes" id="UP000549457"/>
    </source>
</evidence>
<evidence type="ECO:0000256" key="1">
    <source>
        <dbReference type="ARBA" id="ARBA00004613"/>
    </source>
</evidence>
<dbReference type="PANTHER" id="PTHR38340:SF1">
    <property type="entry name" value="S-LAYER PROTEIN"/>
    <property type="match status" value="1"/>
</dbReference>
<dbReference type="PANTHER" id="PTHR38340">
    <property type="entry name" value="S-LAYER PROTEIN"/>
    <property type="match status" value="1"/>
</dbReference>
<organism evidence="3 4">
    <name type="scientific">Amaricoccus macauensis</name>
    <dbReference type="NCBI Taxonomy" id="57001"/>
    <lineage>
        <taxon>Bacteria</taxon>
        <taxon>Pseudomonadati</taxon>
        <taxon>Pseudomonadota</taxon>
        <taxon>Alphaproteobacteria</taxon>
        <taxon>Rhodobacterales</taxon>
        <taxon>Paracoccaceae</taxon>
        <taxon>Amaricoccus</taxon>
    </lineage>
</organism>
<keyword evidence="4" id="KW-1185">Reference proteome</keyword>
<sequence>MVSFGANGSFISGTAINRWDPAVTTSLAGLWTRSNALALLADDGSHVLTGDNRSEAIIYDLSLSGKGNISGTFQRFANTFTTIDLGEGNDLLDLTVHPTRNVPAYLTPVTAIGGAGADKIWAGYGADVIYGDTSNSSLITINISLFQSGFADQIYGGDGSDTIYGDYGALDFANVSLGSFRFGDDYVNGGNGNDLIYGDYGDVLIGDYASSLGLTAASLLAFGNDSISGDAGNDTIYGDSSNNSLAGLGAGQDTINGGAGNDELWGDYPALLATGTRDFFVFAPGGGADTIKDFHQDNLASSLAGYNDKIDLTAYAASGIHNIGDLSITYSGGDATINLGGGDTIRVEGPDNLTAPGILGNPLHSTDFIFG</sequence>